<dbReference type="Pfam" id="PF00156">
    <property type="entry name" value="Pribosyltran"/>
    <property type="match status" value="1"/>
</dbReference>
<dbReference type="Proteomes" id="UP001389717">
    <property type="component" value="Unassembled WGS sequence"/>
</dbReference>
<dbReference type="Gene3D" id="3.40.50.2020">
    <property type="match status" value="1"/>
</dbReference>
<dbReference type="InterPro" id="IPR000836">
    <property type="entry name" value="PRTase_dom"/>
</dbReference>
<protein>
    <submittedName>
        <fullName evidence="3">ComF family protein</fullName>
    </submittedName>
</protein>
<proteinExistence type="inferred from homology"/>
<dbReference type="CDD" id="cd06223">
    <property type="entry name" value="PRTases_typeI"/>
    <property type="match status" value="1"/>
</dbReference>
<gene>
    <name evidence="3" type="ORF">AAEO50_01570</name>
</gene>
<reference evidence="3 4" key="1">
    <citation type="submission" date="2024-04" db="EMBL/GenBank/DDBJ databases">
        <title>Bacillus oryzaecorticis sp. nov., a moderately halophilic bacterium isolated from rice husks.</title>
        <authorList>
            <person name="Zhu H.-S."/>
        </authorList>
    </citation>
    <scope>NUCLEOTIDE SEQUENCE [LARGE SCALE GENOMIC DNA]</scope>
    <source>
        <strain evidence="3 4">ZC255</strain>
    </source>
</reference>
<evidence type="ECO:0000259" key="2">
    <source>
        <dbReference type="Pfam" id="PF00156"/>
    </source>
</evidence>
<feature type="domain" description="Phosphoribosyltransferase" evidence="2">
    <location>
        <begin position="173"/>
        <end position="232"/>
    </location>
</feature>
<dbReference type="PANTHER" id="PTHR47505">
    <property type="entry name" value="DNA UTILIZATION PROTEIN YHGH"/>
    <property type="match status" value="1"/>
</dbReference>
<name>A0ABU9K6T1_9BACI</name>
<dbReference type="InterPro" id="IPR051910">
    <property type="entry name" value="ComF/GntX_DNA_util-trans"/>
</dbReference>
<evidence type="ECO:0000313" key="4">
    <source>
        <dbReference type="Proteomes" id="UP001389717"/>
    </source>
</evidence>
<comment type="similarity">
    <text evidence="1">Belongs to the ComF/GntX family.</text>
</comment>
<comment type="caution">
    <text evidence="3">The sequence shown here is derived from an EMBL/GenBank/DDBJ whole genome shotgun (WGS) entry which is preliminary data.</text>
</comment>
<keyword evidence="4" id="KW-1185">Reference proteome</keyword>
<accession>A0ABU9K6T1</accession>
<dbReference type="InterPro" id="IPR029057">
    <property type="entry name" value="PRTase-like"/>
</dbReference>
<dbReference type="PANTHER" id="PTHR47505:SF1">
    <property type="entry name" value="DNA UTILIZATION PROTEIN YHGH"/>
    <property type="match status" value="1"/>
</dbReference>
<dbReference type="EMBL" id="JBBYAF010000002">
    <property type="protein sequence ID" value="MEL3970954.1"/>
    <property type="molecule type" value="Genomic_DNA"/>
</dbReference>
<dbReference type="RefSeq" id="WP_341979678.1">
    <property type="nucleotide sequence ID" value="NZ_JBBYAF010000002.1"/>
</dbReference>
<evidence type="ECO:0000256" key="1">
    <source>
        <dbReference type="ARBA" id="ARBA00008007"/>
    </source>
</evidence>
<organism evidence="3 4">
    <name type="scientific">Rossellomorea oryzaecorticis</name>
    <dbReference type="NCBI Taxonomy" id="1396505"/>
    <lineage>
        <taxon>Bacteria</taxon>
        <taxon>Bacillati</taxon>
        <taxon>Bacillota</taxon>
        <taxon>Bacilli</taxon>
        <taxon>Bacillales</taxon>
        <taxon>Bacillaceae</taxon>
        <taxon>Rossellomorea</taxon>
    </lineage>
</organism>
<evidence type="ECO:0000313" key="3">
    <source>
        <dbReference type="EMBL" id="MEL3970954.1"/>
    </source>
</evidence>
<sequence length="233" mass="26669">MNNVCLYCDSPISEIISWRGLFHSEPQYLCGDCKSGLQPITGERCTQCSRSIDKLPDDLIKGEVCLDCYRWEKDPKWKGILENNTSLFEYNDFLREYLARYKYRGDHILAKEFGLQISNCLKSFHYDLISTIPLSQERHYERGFNQSTALLEAAGIDSSNILSRIHSEKQSKKSRQQRLQQKQIFTLPDANLNGQSILLFDDIYTTGTTLRQAAKLLKEAGARQVSSLTLARG</sequence>
<dbReference type="SUPFAM" id="SSF53271">
    <property type="entry name" value="PRTase-like"/>
    <property type="match status" value="1"/>
</dbReference>